<protein>
    <submittedName>
        <fullName evidence="1">Uncharacterized protein</fullName>
    </submittedName>
</protein>
<gene>
    <name evidence="1" type="ORF">TEQG_07394</name>
</gene>
<keyword evidence="2" id="KW-1185">Reference proteome</keyword>
<dbReference type="EMBL" id="DS995779">
    <property type="protein sequence ID" value="EGE08412.1"/>
    <property type="molecule type" value="Genomic_DNA"/>
</dbReference>
<sequence length="65" mass="7195">MPQPLVKISDLEHVSQLPEPYLAPEANILRPKPSTKKSIRLPGTLEDELSKVNVPGNYIDLFGIS</sequence>
<proteinExistence type="predicted"/>
<reference evidence="2" key="1">
    <citation type="journal article" date="2012" name="MBio">
        <title>Comparative genome analysis of Trichophyton rubrum and related dermatophytes reveals candidate genes involved in infection.</title>
        <authorList>
            <person name="Martinez D.A."/>
            <person name="Oliver B.G."/>
            <person name="Graeser Y."/>
            <person name="Goldberg J.M."/>
            <person name="Li W."/>
            <person name="Martinez-Rossi N.M."/>
            <person name="Monod M."/>
            <person name="Shelest E."/>
            <person name="Barton R.C."/>
            <person name="Birch E."/>
            <person name="Brakhage A.A."/>
            <person name="Chen Z."/>
            <person name="Gurr S.J."/>
            <person name="Heiman D."/>
            <person name="Heitman J."/>
            <person name="Kosti I."/>
            <person name="Rossi A."/>
            <person name="Saif S."/>
            <person name="Samalova M."/>
            <person name="Saunders C.W."/>
            <person name="Shea T."/>
            <person name="Summerbell R.C."/>
            <person name="Xu J."/>
            <person name="Young S."/>
            <person name="Zeng Q."/>
            <person name="Birren B.W."/>
            <person name="Cuomo C.A."/>
            <person name="White T.C."/>
        </authorList>
    </citation>
    <scope>NUCLEOTIDE SEQUENCE [LARGE SCALE GENOMIC DNA]</scope>
    <source>
        <strain evidence="2">ATCC MYA-4606 / CBS 127.97</strain>
    </source>
</reference>
<evidence type="ECO:0000313" key="1">
    <source>
        <dbReference type="EMBL" id="EGE08412.1"/>
    </source>
</evidence>
<evidence type="ECO:0000313" key="2">
    <source>
        <dbReference type="Proteomes" id="UP000009169"/>
    </source>
</evidence>
<dbReference type="Proteomes" id="UP000009169">
    <property type="component" value="Unassembled WGS sequence"/>
</dbReference>
<dbReference type="HOGENOM" id="CLU_2851325_0_0_1"/>
<accession>F2Q2P4</accession>
<organism evidence="1 2">
    <name type="scientific">Trichophyton equinum (strain ATCC MYA-4606 / CBS 127.97)</name>
    <name type="common">Horse ringworm fungus</name>
    <dbReference type="NCBI Taxonomy" id="559882"/>
    <lineage>
        <taxon>Eukaryota</taxon>
        <taxon>Fungi</taxon>
        <taxon>Dikarya</taxon>
        <taxon>Ascomycota</taxon>
        <taxon>Pezizomycotina</taxon>
        <taxon>Eurotiomycetes</taxon>
        <taxon>Eurotiomycetidae</taxon>
        <taxon>Onygenales</taxon>
        <taxon>Arthrodermataceae</taxon>
        <taxon>Trichophyton</taxon>
    </lineage>
</organism>
<dbReference type="AlphaFoldDB" id="F2Q2P4"/>
<name>F2Q2P4_TRIEC</name>
<dbReference type="VEuPathDB" id="FungiDB:TEQG_07394"/>